<keyword evidence="2 3" id="KW-0378">Hydrolase</keyword>
<dbReference type="InterPro" id="IPR003732">
    <property type="entry name" value="Daa-tRNA_deacyls_DTD"/>
</dbReference>
<dbReference type="CDD" id="cd00563">
    <property type="entry name" value="Dtyr_deacylase"/>
    <property type="match status" value="1"/>
</dbReference>
<comment type="subcellular location">
    <subcellularLocation>
        <location evidence="2">Cytoplasm</location>
    </subcellularLocation>
</comment>
<comment type="function">
    <text evidence="2">An aminoacyl-tRNA editing enzyme that deacylates mischarged D-aminoacyl-tRNAs. Also deacylates mischarged glycyl-tRNA(Ala), protecting cells against glycine mischarging by AlaRS. Acts via tRNA-based rather than protein-based catalysis; rejects L-amino acids rather than detecting D-amino acids in the active site. By recycling D-aminoacyl-tRNA to D-amino acids and free tRNA molecules, this enzyme counteracts the toxicity associated with the formation of D-aminoacyl-tRNA entities in vivo and helps enforce protein L-homochirality.</text>
</comment>
<proteinExistence type="inferred from homology"/>
<keyword evidence="2" id="KW-0963">Cytoplasm</keyword>
<comment type="caution">
    <text evidence="3">The sequence shown here is derived from an EMBL/GenBank/DDBJ whole genome shotgun (WGS) entry which is preliminary data.</text>
</comment>
<dbReference type="RefSeq" id="WP_028254757.1">
    <property type="nucleotide sequence ID" value="NZ_JACJLA010000003.1"/>
</dbReference>
<feature type="short sequence motif" description="Gly-cisPro motif, important for rejection of L-amino acids" evidence="2">
    <location>
        <begin position="137"/>
        <end position="138"/>
    </location>
</feature>
<dbReference type="Proteomes" id="UP000707138">
    <property type="component" value="Unassembled WGS sequence"/>
</dbReference>
<keyword evidence="2" id="KW-0694">RNA-binding</keyword>
<keyword evidence="2" id="KW-0820">tRNA-binding</keyword>
<evidence type="ECO:0000313" key="4">
    <source>
        <dbReference type="Proteomes" id="UP000707138"/>
    </source>
</evidence>
<comment type="catalytic activity">
    <reaction evidence="2">
        <text>glycyl-tRNA(Ala) + H2O = tRNA(Ala) + glycine + H(+)</text>
        <dbReference type="Rhea" id="RHEA:53744"/>
        <dbReference type="Rhea" id="RHEA-COMP:9657"/>
        <dbReference type="Rhea" id="RHEA-COMP:13640"/>
        <dbReference type="ChEBI" id="CHEBI:15377"/>
        <dbReference type="ChEBI" id="CHEBI:15378"/>
        <dbReference type="ChEBI" id="CHEBI:57305"/>
        <dbReference type="ChEBI" id="CHEBI:78442"/>
        <dbReference type="ChEBI" id="CHEBI:78522"/>
    </reaction>
</comment>
<dbReference type="EC" id="3.1.1.96" evidence="2"/>
<name>A0ABS2GFN0_9FIRM</name>
<evidence type="ECO:0000256" key="2">
    <source>
        <dbReference type="HAMAP-Rule" id="MF_00518"/>
    </source>
</evidence>
<dbReference type="Pfam" id="PF02580">
    <property type="entry name" value="Tyr_Deacylase"/>
    <property type="match status" value="1"/>
</dbReference>
<gene>
    <name evidence="2" type="primary">dtd</name>
    <name evidence="3" type="ORF">H6A01_02550</name>
</gene>
<dbReference type="SUPFAM" id="SSF69500">
    <property type="entry name" value="DTD-like"/>
    <property type="match status" value="1"/>
</dbReference>
<accession>A0ABS2GFN0</accession>
<comment type="similarity">
    <text evidence="1 2">Belongs to the DTD family.</text>
</comment>
<comment type="catalytic activity">
    <reaction evidence="2">
        <text>a D-aminoacyl-tRNA + H2O = a tRNA + a D-alpha-amino acid + H(+)</text>
        <dbReference type="Rhea" id="RHEA:13953"/>
        <dbReference type="Rhea" id="RHEA-COMP:10123"/>
        <dbReference type="Rhea" id="RHEA-COMP:10124"/>
        <dbReference type="ChEBI" id="CHEBI:15377"/>
        <dbReference type="ChEBI" id="CHEBI:15378"/>
        <dbReference type="ChEBI" id="CHEBI:59871"/>
        <dbReference type="ChEBI" id="CHEBI:78442"/>
        <dbReference type="ChEBI" id="CHEBI:79333"/>
        <dbReference type="EC" id="3.1.1.96"/>
    </reaction>
</comment>
<sequence length="149" mass="16260">MRAVIQRVTDARVTVEGDVTGAIEQGLVVLLGVGKEDNSKDVAYLAEKVCNLRIFEDENEKMNLSLRDIGGSLLVVSQFTLYGDVRKGRRPGFEGAASPDRANALYEEFVEACQALGVKVDTGKFQTHMQVALVNDGPVTILLDSKKLF</sequence>
<dbReference type="InterPro" id="IPR023509">
    <property type="entry name" value="DTD-like_sf"/>
</dbReference>
<reference evidence="3 4" key="1">
    <citation type="journal article" date="2021" name="Sci. Rep.">
        <title>The distribution of antibiotic resistance genes in chicken gut microbiota commensals.</title>
        <authorList>
            <person name="Juricova H."/>
            <person name="Matiasovicova J."/>
            <person name="Kubasova T."/>
            <person name="Cejkova D."/>
            <person name="Rychlik I."/>
        </authorList>
    </citation>
    <scope>NUCLEOTIDE SEQUENCE [LARGE SCALE GENOMIC DNA]</scope>
    <source>
        <strain evidence="3 4">An537</strain>
    </source>
</reference>
<comment type="domain">
    <text evidence="2">A Gly-cisPro motif from one monomer fits into the active site of the other monomer to allow specific chiral rejection of L-amino acids.</text>
</comment>
<evidence type="ECO:0000313" key="3">
    <source>
        <dbReference type="EMBL" id="MBM6912213.1"/>
    </source>
</evidence>
<dbReference type="PANTHER" id="PTHR10472">
    <property type="entry name" value="D-TYROSYL-TRNA TYR DEACYLASE"/>
    <property type="match status" value="1"/>
</dbReference>
<dbReference type="NCBIfam" id="TIGR00256">
    <property type="entry name" value="D-aminoacyl-tRNA deacylase"/>
    <property type="match status" value="1"/>
</dbReference>
<dbReference type="GO" id="GO:0051499">
    <property type="term" value="F:D-aminoacyl-tRNA deacylase activity"/>
    <property type="evidence" value="ECO:0007669"/>
    <property type="project" value="UniProtKB-EC"/>
</dbReference>
<comment type="subunit">
    <text evidence="2">Homodimer.</text>
</comment>
<dbReference type="PANTHER" id="PTHR10472:SF5">
    <property type="entry name" value="D-AMINOACYL-TRNA DEACYLASE 1"/>
    <property type="match status" value="1"/>
</dbReference>
<evidence type="ECO:0000256" key="1">
    <source>
        <dbReference type="ARBA" id="ARBA00009673"/>
    </source>
</evidence>
<dbReference type="HAMAP" id="MF_00518">
    <property type="entry name" value="Deacylase_Dtd"/>
    <property type="match status" value="1"/>
</dbReference>
<dbReference type="EC" id="3.1.1.-" evidence="2"/>
<protein>
    <recommendedName>
        <fullName evidence="2">D-aminoacyl-tRNA deacylase</fullName>
        <shortName evidence="2">DTD</shortName>
        <ecNumber evidence="2">3.1.1.96</ecNumber>
    </recommendedName>
    <alternativeName>
        <fullName evidence="2">Gly-tRNA(Ala) deacylase</fullName>
        <ecNumber evidence="2">3.1.1.-</ecNumber>
    </alternativeName>
</protein>
<dbReference type="EMBL" id="JACJLA010000003">
    <property type="protein sequence ID" value="MBM6912213.1"/>
    <property type="molecule type" value="Genomic_DNA"/>
</dbReference>
<organism evidence="3 4">
    <name type="scientific">Veillonella magna</name>
    <dbReference type="NCBI Taxonomy" id="464322"/>
    <lineage>
        <taxon>Bacteria</taxon>
        <taxon>Bacillati</taxon>
        <taxon>Bacillota</taxon>
        <taxon>Negativicutes</taxon>
        <taxon>Veillonellales</taxon>
        <taxon>Veillonellaceae</taxon>
        <taxon>Veillonella</taxon>
    </lineage>
</organism>
<dbReference type="Gene3D" id="3.50.80.10">
    <property type="entry name" value="D-tyrosyl-tRNA(Tyr) deacylase"/>
    <property type="match status" value="1"/>
</dbReference>
<keyword evidence="4" id="KW-1185">Reference proteome</keyword>